<gene>
    <name evidence="6" type="ORF">ISF6_1966</name>
</gene>
<dbReference type="Pfam" id="PF00126">
    <property type="entry name" value="HTH_1"/>
    <property type="match status" value="1"/>
</dbReference>
<feature type="domain" description="HTH lysR-type" evidence="5">
    <location>
        <begin position="7"/>
        <end position="64"/>
    </location>
</feature>
<dbReference type="InterPro" id="IPR000847">
    <property type="entry name" value="LysR_HTH_N"/>
</dbReference>
<evidence type="ECO:0000259" key="5">
    <source>
        <dbReference type="PROSITE" id="PS50931"/>
    </source>
</evidence>
<reference evidence="7" key="1">
    <citation type="submission" date="2015-07" db="EMBL/GenBank/DDBJ databases">
        <title>Discovery of a poly(ethylene terephthalate assimilation.</title>
        <authorList>
            <person name="Yoshida S."/>
            <person name="Hiraga K."/>
            <person name="Takehana T."/>
            <person name="Taniguchi I."/>
            <person name="Yamaji H."/>
            <person name="Maeda Y."/>
            <person name="Toyohara K."/>
            <person name="Miyamoto K."/>
            <person name="Kimura Y."/>
            <person name="Oda K."/>
        </authorList>
    </citation>
    <scope>NUCLEOTIDE SEQUENCE [LARGE SCALE GENOMIC DNA]</scope>
    <source>
        <strain evidence="7">NBRC 110686 / TISTR 2288 / 201-F6</strain>
    </source>
</reference>
<keyword evidence="2" id="KW-0805">Transcription regulation</keyword>
<protein>
    <submittedName>
        <fullName evidence="6">Transcriptional regulator, LysR family</fullName>
    </submittedName>
</protein>
<evidence type="ECO:0000256" key="3">
    <source>
        <dbReference type="ARBA" id="ARBA00023125"/>
    </source>
</evidence>
<dbReference type="PROSITE" id="PS50931">
    <property type="entry name" value="HTH_LYSR"/>
    <property type="match status" value="1"/>
</dbReference>
<dbReference type="InterPro" id="IPR058163">
    <property type="entry name" value="LysR-type_TF_proteobact-type"/>
</dbReference>
<dbReference type="SUPFAM" id="SSF53850">
    <property type="entry name" value="Periplasmic binding protein-like II"/>
    <property type="match status" value="1"/>
</dbReference>
<evidence type="ECO:0000256" key="2">
    <source>
        <dbReference type="ARBA" id="ARBA00023015"/>
    </source>
</evidence>
<dbReference type="STRING" id="1547922.ISF6_1966"/>
<dbReference type="GO" id="GO:0003700">
    <property type="term" value="F:DNA-binding transcription factor activity"/>
    <property type="evidence" value="ECO:0007669"/>
    <property type="project" value="InterPro"/>
</dbReference>
<dbReference type="SUPFAM" id="SSF46785">
    <property type="entry name" value="Winged helix' DNA-binding domain"/>
    <property type="match status" value="1"/>
</dbReference>
<dbReference type="InterPro" id="IPR005119">
    <property type="entry name" value="LysR_subst-bd"/>
</dbReference>
<proteinExistence type="inferred from homology"/>
<dbReference type="Gene3D" id="3.40.190.290">
    <property type="match status" value="1"/>
</dbReference>
<evidence type="ECO:0000313" key="6">
    <source>
        <dbReference type="EMBL" id="GAP36126.1"/>
    </source>
</evidence>
<dbReference type="PANTHER" id="PTHR30537">
    <property type="entry name" value="HTH-TYPE TRANSCRIPTIONAL REGULATOR"/>
    <property type="match status" value="1"/>
</dbReference>
<accession>A0A0K8P0G6</accession>
<dbReference type="CDD" id="cd08422">
    <property type="entry name" value="PBP2_CrgA_like"/>
    <property type="match status" value="1"/>
</dbReference>
<keyword evidence="3" id="KW-0238">DNA-binding</keyword>
<dbReference type="Pfam" id="PF03466">
    <property type="entry name" value="LysR_substrate"/>
    <property type="match status" value="1"/>
</dbReference>
<dbReference type="EMBL" id="BBYR01000032">
    <property type="protein sequence ID" value="GAP36126.1"/>
    <property type="molecule type" value="Genomic_DNA"/>
</dbReference>
<dbReference type="AlphaFoldDB" id="A0A0K8P0G6"/>
<dbReference type="Gene3D" id="1.10.10.10">
    <property type="entry name" value="Winged helix-like DNA-binding domain superfamily/Winged helix DNA-binding domain"/>
    <property type="match status" value="1"/>
</dbReference>
<comment type="caution">
    <text evidence="6">The sequence shown here is derived from an EMBL/GenBank/DDBJ whole genome shotgun (WGS) entry which is preliminary data.</text>
</comment>
<dbReference type="Proteomes" id="UP000037660">
    <property type="component" value="Unassembled WGS sequence"/>
</dbReference>
<comment type="similarity">
    <text evidence="1">Belongs to the LysR transcriptional regulatory family.</text>
</comment>
<organism evidence="6 7">
    <name type="scientific">Piscinibacter sakaiensis</name>
    <name type="common">Ideonella sakaiensis</name>
    <dbReference type="NCBI Taxonomy" id="1547922"/>
    <lineage>
        <taxon>Bacteria</taxon>
        <taxon>Pseudomonadati</taxon>
        <taxon>Pseudomonadota</taxon>
        <taxon>Betaproteobacteria</taxon>
        <taxon>Burkholderiales</taxon>
        <taxon>Sphaerotilaceae</taxon>
        <taxon>Piscinibacter</taxon>
    </lineage>
</organism>
<evidence type="ECO:0000313" key="7">
    <source>
        <dbReference type="Proteomes" id="UP000037660"/>
    </source>
</evidence>
<dbReference type="GO" id="GO:0006351">
    <property type="term" value="P:DNA-templated transcription"/>
    <property type="evidence" value="ECO:0007669"/>
    <property type="project" value="TreeGrafter"/>
</dbReference>
<sequence>MARTADLTLDDFALFARVAELRNLSAVARERDVPPSQVSRALARIERLCGARLVHRSTHGLSLSDEGQSLAAHGAQLLAVALELDGALDERRADPSGLVRLASSPVLAIHLLPALAPLLERHPRLRLEIAADDRLVDMAREGIDVAIRTGEPQAEGLVARPIGEHSRALFAAPAYLARHGTPAHPDELAGHRLIANSASPALNRWPFELDGQPQALKVAGTLRSDNTAVTLAMTLAGLGIARLNRVIVAPHVAEGRLVPVLERHVVVQTNAIYAVMLPERQRLPKVRACVDHLAAWFAGAG</sequence>
<keyword evidence="7" id="KW-1185">Reference proteome</keyword>
<dbReference type="PANTHER" id="PTHR30537:SF3">
    <property type="entry name" value="TRANSCRIPTIONAL REGULATORY PROTEIN"/>
    <property type="match status" value="1"/>
</dbReference>
<dbReference type="InterPro" id="IPR036390">
    <property type="entry name" value="WH_DNA-bd_sf"/>
</dbReference>
<evidence type="ECO:0000256" key="1">
    <source>
        <dbReference type="ARBA" id="ARBA00009437"/>
    </source>
</evidence>
<keyword evidence="4" id="KW-0804">Transcription</keyword>
<dbReference type="InterPro" id="IPR036388">
    <property type="entry name" value="WH-like_DNA-bd_sf"/>
</dbReference>
<reference evidence="6 7" key="2">
    <citation type="journal article" date="2016" name="Science">
        <title>A bacterium that degrades and assimilates poly(ethylene terephthalate).</title>
        <authorList>
            <person name="Yoshida S."/>
            <person name="Hiraga K."/>
            <person name="Takehana T."/>
            <person name="Taniguchi I."/>
            <person name="Yamaji H."/>
            <person name="Maeda Y."/>
            <person name="Toyohara K."/>
            <person name="Miyamoto K."/>
            <person name="Kimura Y."/>
            <person name="Oda K."/>
        </authorList>
    </citation>
    <scope>NUCLEOTIDE SEQUENCE [LARGE SCALE GENOMIC DNA]</scope>
    <source>
        <strain evidence="7">NBRC 110686 / TISTR 2288 / 201-F6</strain>
    </source>
</reference>
<evidence type="ECO:0000256" key="4">
    <source>
        <dbReference type="ARBA" id="ARBA00023163"/>
    </source>
</evidence>
<name>A0A0K8P0G6_PISS1</name>
<dbReference type="RefSeq" id="WP_231638111.1">
    <property type="nucleotide sequence ID" value="NZ_BBYR01000032.1"/>
</dbReference>
<dbReference type="GO" id="GO:0043565">
    <property type="term" value="F:sequence-specific DNA binding"/>
    <property type="evidence" value="ECO:0007669"/>
    <property type="project" value="TreeGrafter"/>
</dbReference>